<gene>
    <name evidence="3" type="ordered locus">SGRA_4193</name>
</gene>
<dbReference type="RefSeq" id="WP_015694483.1">
    <property type="nucleotide sequence ID" value="NC_016940.1"/>
</dbReference>
<dbReference type="Pfam" id="PF20243">
    <property type="entry name" value="MbnP"/>
    <property type="match status" value="1"/>
</dbReference>
<dbReference type="HOGENOM" id="CLU_1048559_0_0_10"/>
<accession>H6L8V2</accession>
<keyword evidence="4" id="KW-1185">Reference proteome</keyword>
<feature type="domain" description="Copper-binding protein MbnP-like" evidence="2">
    <location>
        <begin position="35"/>
        <end position="229"/>
    </location>
</feature>
<dbReference type="STRING" id="984262.SGRA_4193"/>
<organism evidence="3 4">
    <name type="scientific">Saprospira grandis (strain Lewin)</name>
    <dbReference type="NCBI Taxonomy" id="984262"/>
    <lineage>
        <taxon>Bacteria</taxon>
        <taxon>Pseudomonadati</taxon>
        <taxon>Bacteroidota</taxon>
        <taxon>Saprospiria</taxon>
        <taxon>Saprospirales</taxon>
        <taxon>Saprospiraceae</taxon>
        <taxon>Saprospira</taxon>
    </lineage>
</organism>
<protein>
    <recommendedName>
        <fullName evidence="2">Copper-binding protein MbnP-like domain-containing protein</fullName>
    </recommendedName>
</protein>
<sequence>MFNLLSKFSLAIAAFALVFSMGSCKKDEEDTATDTDLSMHLHYKVGTEDFAYDQVYTIDGVAVKFTLAQFYVSGINIMNDDGEMHSFDDLFLLAKPSQMDYALGTVPASFGDHLHMLNFNVGVDSVTNSQTEADFTSRDANDPLAAQNPGMHWSWNSGYIFVKIEGEVDTDGDGTPDTAANWHIGKNSLLREVSLMAHQDMEDETATVEVELDLATVLTNTDLANDYSTHTMNNMPLATKVADNMVTAFGVE</sequence>
<keyword evidence="1" id="KW-0732">Signal</keyword>
<dbReference type="PROSITE" id="PS51257">
    <property type="entry name" value="PROKAR_LIPOPROTEIN"/>
    <property type="match status" value="1"/>
</dbReference>
<dbReference type="EMBL" id="CP002831">
    <property type="protein sequence ID" value="AFC26908.1"/>
    <property type="molecule type" value="Genomic_DNA"/>
</dbReference>
<dbReference type="AlphaFoldDB" id="H6L8V2"/>
<evidence type="ECO:0000313" key="4">
    <source>
        <dbReference type="Proteomes" id="UP000007519"/>
    </source>
</evidence>
<evidence type="ECO:0000259" key="2">
    <source>
        <dbReference type="Pfam" id="PF20243"/>
    </source>
</evidence>
<feature type="chain" id="PRO_5003604964" description="Copper-binding protein MbnP-like domain-containing protein" evidence="1">
    <location>
        <begin position="26"/>
        <end position="252"/>
    </location>
</feature>
<evidence type="ECO:0000256" key="1">
    <source>
        <dbReference type="SAM" id="SignalP"/>
    </source>
</evidence>
<dbReference type="KEGG" id="sgn:SGRA_4193"/>
<proteinExistence type="predicted"/>
<evidence type="ECO:0000313" key="3">
    <source>
        <dbReference type="EMBL" id="AFC26908.1"/>
    </source>
</evidence>
<dbReference type="Proteomes" id="UP000007519">
    <property type="component" value="Chromosome"/>
</dbReference>
<reference evidence="3 4" key="1">
    <citation type="journal article" date="2012" name="Stand. Genomic Sci.">
        <title>Complete genome sequencing and analysis of Saprospira grandis str. Lewin, a predatory marine bacterium.</title>
        <authorList>
            <person name="Saw J.H."/>
            <person name="Yuryev A."/>
            <person name="Kanbe M."/>
            <person name="Hou S."/>
            <person name="Young A.G."/>
            <person name="Aizawa S."/>
            <person name="Alam M."/>
        </authorList>
    </citation>
    <scope>NUCLEOTIDE SEQUENCE [LARGE SCALE GENOMIC DNA]</scope>
    <source>
        <strain evidence="3 4">Lewin</strain>
    </source>
</reference>
<dbReference type="InterPro" id="IPR046863">
    <property type="entry name" value="MbnP-like_dom"/>
</dbReference>
<feature type="signal peptide" evidence="1">
    <location>
        <begin position="1"/>
        <end position="25"/>
    </location>
</feature>
<dbReference type="OrthoDB" id="1422031at2"/>
<name>H6L8V2_SAPGL</name>